<keyword evidence="2" id="KW-1185">Reference proteome</keyword>
<reference evidence="1 2" key="1">
    <citation type="journal article" date="2016" name="Mol. Biol. Evol.">
        <title>Comparative Genomics of Early-Diverging Mushroom-Forming Fungi Provides Insights into the Origins of Lignocellulose Decay Capabilities.</title>
        <authorList>
            <person name="Nagy L.G."/>
            <person name="Riley R."/>
            <person name="Tritt A."/>
            <person name="Adam C."/>
            <person name="Daum C."/>
            <person name="Floudas D."/>
            <person name="Sun H."/>
            <person name="Yadav J.S."/>
            <person name="Pangilinan J."/>
            <person name="Larsson K.H."/>
            <person name="Matsuura K."/>
            <person name="Barry K."/>
            <person name="Labutti K."/>
            <person name="Kuo R."/>
            <person name="Ohm R.A."/>
            <person name="Bhattacharya S.S."/>
            <person name="Shirouzu T."/>
            <person name="Yoshinaga Y."/>
            <person name="Martin F.M."/>
            <person name="Grigoriev I.V."/>
            <person name="Hibbett D.S."/>
        </authorList>
    </citation>
    <scope>NUCLEOTIDE SEQUENCE [LARGE SCALE GENOMIC DNA]</scope>
    <source>
        <strain evidence="1 2">CBS 109695</strain>
    </source>
</reference>
<dbReference type="Proteomes" id="UP000076532">
    <property type="component" value="Unassembled WGS sequence"/>
</dbReference>
<sequence length="106" mass="12832">MFHVSLLIAATNYTKTTDIDRIPPIEQDHIDPSEFAISPRRNSMELLSMMCGQQCSWKLVTCADDRYSRRLIYPKQTHYRHRRSHKRFLRARLLHKHRISIRRRRT</sequence>
<proteinExistence type="predicted"/>
<accession>A0A166G754</accession>
<protein>
    <submittedName>
        <fullName evidence="1">Uncharacterized protein</fullName>
    </submittedName>
</protein>
<organism evidence="1 2">
    <name type="scientific">Athelia psychrophila</name>
    <dbReference type="NCBI Taxonomy" id="1759441"/>
    <lineage>
        <taxon>Eukaryota</taxon>
        <taxon>Fungi</taxon>
        <taxon>Dikarya</taxon>
        <taxon>Basidiomycota</taxon>
        <taxon>Agaricomycotina</taxon>
        <taxon>Agaricomycetes</taxon>
        <taxon>Agaricomycetidae</taxon>
        <taxon>Atheliales</taxon>
        <taxon>Atheliaceae</taxon>
        <taxon>Athelia</taxon>
    </lineage>
</organism>
<evidence type="ECO:0000313" key="1">
    <source>
        <dbReference type="EMBL" id="KZP17532.1"/>
    </source>
</evidence>
<evidence type="ECO:0000313" key="2">
    <source>
        <dbReference type="Proteomes" id="UP000076532"/>
    </source>
</evidence>
<dbReference type="EMBL" id="KV417582">
    <property type="protein sequence ID" value="KZP17532.1"/>
    <property type="molecule type" value="Genomic_DNA"/>
</dbReference>
<name>A0A166G754_9AGAM</name>
<gene>
    <name evidence="1" type="ORF">FIBSPDRAFT_1046847</name>
</gene>
<dbReference type="AlphaFoldDB" id="A0A166G754"/>